<dbReference type="Gene3D" id="1.10.10.10">
    <property type="entry name" value="Winged helix-like DNA-binding domain superfamily/Winged helix DNA-binding domain"/>
    <property type="match status" value="1"/>
</dbReference>
<dbReference type="InterPro" id="IPR058163">
    <property type="entry name" value="LysR-type_TF_proteobact-type"/>
</dbReference>
<evidence type="ECO:0000256" key="3">
    <source>
        <dbReference type="ARBA" id="ARBA00023125"/>
    </source>
</evidence>
<protein>
    <submittedName>
        <fullName evidence="6">LysR family transcriptional regulator</fullName>
    </submittedName>
</protein>
<name>A0ABM8E452_9HYPH</name>
<evidence type="ECO:0000313" key="6">
    <source>
        <dbReference type="EMBL" id="BDV32774.1"/>
    </source>
</evidence>
<dbReference type="InterPro" id="IPR000847">
    <property type="entry name" value="LysR_HTH_N"/>
</dbReference>
<dbReference type="CDD" id="cd08475">
    <property type="entry name" value="PBP2_CrgA_like_6"/>
    <property type="match status" value="1"/>
</dbReference>
<dbReference type="PANTHER" id="PTHR30537">
    <property type="entry name" value="HTH-TYPE TRANSCRIPTIONAL REGULATOR"/>
    <property type="match status" value="1"/>
</dbReference>
<accession>A0ABM8E452</accession>
<dbReference type="InterPro" id="IPR036388">
    <property type="entry name" value="WH-like_DNA-bd_sf"/>
</dbReference>
<dbReference type="InterPro" id="IPR036390">
    <property type="entry name" value="WH_DNA-bd_sf"/>
</dbReference>
<reference evidence="6 7" key="1">
    <citation type="journal article" date="2023" name="Int. J. Syst. Evol. Microbiol.">
        <title>Methylocystis iwaonis sp. nov., a type II methane-oxidizing bacterium from surface soil of a rice paddy field in Japan, and emended description of the genus Methylocystis (ex Whittenbury et al. 1970) Bowman et al. 1993.</title>
        <authorList>
            <person name="Kaise H."/>
            <person name="Sawadogo J.B."/>
            <person name="Alam M.S."/>
            <person name="Ueno C."/>
            <person name="Dianou D."/>
            <person name="Shinjo R."/>
            <person name="Asakawa S."/>
        </authorList>
    </citation>
    <scope>NUCLEOTIDE SEQUENCE [LARGE SCALE GENOMIC DNA]</scope>
    <source>
        <strain evidence="6 7">SS37A-Re</strain>
    </source>
</reference>
<evidence type="ECO:0000256" key="4">
    <source>
        <dbReference type="ARBA" id="ARBA00023163"/>
    </source>
</evidence>
<comment type="similarity">
    <text evidence="1">Belongs to the LysR transcriptional regulatory family.</text>
</comment>
<keyword evidence="2" id="KW-0805">Transcription regulation</keyword>
<dbReference type="SUPFAM" id="SSF53850">
    <property type="entry name" value="Periplasmic binding protein-like II"/>
    <property type="match status" value="1"/>
</dbReference>
<dbReference type="PROSITE" id="PS50931">
    <property type="entry name" value="HTH_LYSR"/>
    <property type="match status" value="1"/>
</dbReference>
<evidence type="ECO:0000256" key="2">
    <source>
        <dbReference type="ARBA" id="ARBA00023015"/>
    </source>
</evidence>
<dbReference type="RefSeq" id="WP_281929974.1">
    <property type="nucleotide sequence ID" value="NZ_AP027142.1"/>
</dbReference>
<evidence type="ECO:0000313" key="7">
    <source>
        <dbReference type="Proteomes" id="UP001317629"/>
    </source>
</evidence>
<dbReference type="Proteomes" id="UP001317629">
    <property type="component" value="Chromosome"/>
</dbReference>
<evidence type="ECO:0000259" key="5">
    <source>
        <dbReference type="PROSITE" id="PS50931"/>
    </source>
</evidence>
<dbReference type="Pfam" id="PF03466">
    <property type="entry name" value="LysR_substrate"/>
    <property type="match status" value="1"/>
</dbReference>
<dbReference type="PRINTS" id="PR00039">
    <property type="entry name" value="HTHLYSR"/>
</dbReference>
<feature type="domain" description="HTH lysR-type" evidence="5">
    <location>
        <begin position="1"/>
        <end position="59"/>
    </location>
</feature>
<dbReference type="Pfam" id="PF00126">
    <property type="entry name" value="HTH_1"/>
    <property type="match status" value="1"/>
</dbReference>
<organism evidence="6 7">
    <name type="scientific">Methylocystis iwaonis</name>
    <dbReference type="NCBI Taxonomy" id="2885079"/>
    <lineage>
        <taxon>Bacteria</taxon>
        <taxon>Pseudomonadati</taxon>
        <taxon>Pseudomonadota</taxon>
        <taxon>Alphaproteobacteria</taxon>
        <taxon>Hyphomicrobiales</taxon>
        <taxon>Methylocystaceae</taxon>
        <taxon>Methylocystis</taxon>
    </lineage>
</organism>
<evidence type="ECO:0000256" key="1">
    <source>
        <dbReference type="ARBA" id="ARBA00009437"/>
    </source>
</evidence>
<keyword evidence="4" id="KW-0804">Transcription</keyword>
<dbReference type="PANTHER" id="PTHR30537:SF58">
    <property type="entry name" value="HTH-TYPE TRANSCRIPTIONAL REGULATOR PERR"/>
    <property type="match status" value="1"/>
</dbReference>
<dbReference type="EMBL" id="AP027142">
    <property type="protein sequence ID" value="BDV32774.1"/>
    <property type="molecule type" value="Genomic_DNA"/>
</dbReference>
<dbReference type="SUPFAM" id="SSF46785">
    <property type="entry name" value="Winged helix' DNA-binding domain"/>
    <property type="match status" value="1"/>
</dbReference>
<keyword evidence="7" id="KW-1185">Reference proteome</keyword>
<dbReference type="Gene3D" id="3.40.190.290">
    <property type="match status" value="1"/>
</dbReference>
<keyword evidence="3" id="KW-0238">DNA-binding</keyword>
<sequence>MDRLSLTSIFLACAEAGGFSAAGRALNLSRSSVGKAIARLEAQLGVRLFHRTTRSQSLTEDGQLYYEHARRAMAELDAARGAMASGQREPAGVLRVTAPVCLGRHCVAPLLLRFAAAHPRLELAMSFSDRPVDLIEEGYDLAVRIAATLDSTGVAGRRLGAQRMTICAAPDYLAQRGALATPADLENHDLLIYTRANAMRHWRLPDACGRVPAFATTARARFDDLDALASAAVMGFGLAWLPSYLAKKWLETGALVEVMPNEPTVVFDVMLLWPQGPQMPMRVRRAIDYLVAEAPAFLG</sequence>
<gene>
    <name evidence="6" type="ORF">SS37A_03030</name>
</gene>
<proteinExistence type="inferred from homology"/>
<dbReference type="InterPro" id="IPR005119">
    <property type="entry name" value="LysR_subst-bd"/>
</dbReference>